<proteinExistence type="predicted"/>
<gene>
    <name evidence="2" type="ORF">NAEGRDRAFT_81500</name>
</gene>
<sequence>MSQVSTIDNGATSSSSSAGGNYDAILDAGIDSIDLSNHVHLNRELEKASDDQKEIVYPTLNSEIATIDSSNKVAEKKEFVSKALLVSIGVGGMGGYMSGNVIRIGSRVVFGAIAAVLLLGTTFTSVSRTSLRKKTSTNKMVNDLEQYEMLAKIGIDAANKQLQNINFREIIVHKWDQLKEYTKDNYALTSSFLLGFIISMF</sequence>
<feature type="transmembrane region" description="Helical" evidence="1">
    <location>
        <begin position="79"/>
        <end position="98"/>
    </location>
</feature>
<dbReference type="RefSeq" id="XP_002671404.1">
    <property type="nucleotide sequence ID" value="XM_002671358.1"/>
</dbReference>
<dbReference type="Proteomes" id="UP000006671">
    <property type="component" value="Unassembled WGS sequence"/>
</dbReference>
<dbReference type="GeneID" id="8862751"/>
<dbReference type="VEuPathDB" id="AmoebaDB:NAEGRDRAFT_81500"/>
<dbReference type="AlphaFoldDB" id="D2VWQ1"/>
<dbReference type="InParanoid" id="D2VWQ1"/>
<evidence type="ECO:0000313" key="2">
    <source>
        <dbReference type="EMBL" id="EFC38660.1"/>
    </source>
</evidence>
<protein>
    <submittedName>
        <fullName evidence="2">Predicted protein</fullName>
    </submittedName>
</protein>
<dbReference type="EMBL" id="GG738905">
    <property type="protein sequence ID" value="EFC38660.1"/>
    <property type="molecule type" value="Genomic_DNA"/>
</dbReference>
<keyword evidence="1" id="KW-1133">Transmembrane helix</keyword>
<accession>D2VWQ1</accession>
<keyword evidence="3" id="KW-1185">Reference proteome</keyword>
<evidence type="ECO:0000313" key="3">
    <source>
        <dbReference type="Proteomes" id="UP000006671"/>
    </source>
</evidence>
<keyword evidence="1" id="KW-0472">Membrane</keyword>
<feature type="transmembrane region" description="Helical" evidence="1">
    <location>
        <begin position="104"/>
        <end position="126"/>
    </location>
</feature>
<dbReference type="KEGG" id="ngr:NAEGRDRAFT_81500"/>
<evidence type="ECO:0000256" key="1">
    <source>
        <dbReference type="SAM" id="Phobius"/>
    </source>
</evidence>
<dbReference type="OrthoDB" id="10465190at2759"/>
<name>D2VWQ1_NAEGR</name>
<reference evidence="2 3" key="1">
    <citation type="journal article" date="2010" name="Cell">
        <title>The genome of Naegleria gruberi illuminates early eukaryotic versatility.</title>
        <authorList>
            <person name="Fritz-Laylin L.K."/>
            <person name="Prochnik S.E."/>
            <person name="Ginger M.L."/>
            <person name="Dacks J.B."/>
            <person name="Carpenter M.L."/>
            <person name="Field M.C."/>
            <person name="Kuo A."/>
            <person name="Paredez A."/>
            <person name="Chapman J."/>
            <person name="Pham J."/>
            <person name="Shu S."/>
            <person name="Neupane R."/>
            <person name="Cipriano M."/>
            <person name="Mancuso J."/>
            <person name="Tu H."/>
            <person name="Salamov A."/>
            <person name="Lindquist E."/>
            <person name="Shapiro H."/>
            <person name="Lucas S."/>
            <person name="Grigoriev I.V."/>
            <person name="Cande W.Z."/>
            <person name="Fulton C."/>
            <person name="Rokhsar D.S."/>
            <person name="Dawson S.C."/>
        </authorList>
    </citation>
    <scope>NUCLEOTIDE SEQUENCE [LARGE SCALE GENOMIC DNA]</scope>
    <source>
        <strain evidence="2 3">NEG-M</strain>
    </source>
</reference>
<keyword evidence="1" id="KW-0812">Transmembrane</keyword>
<organism evidence="3">
    <name type="scientific">Naegleria gruberi</name>
    <name type="common">Amoeba</name>
    <dbReference type="NCBI Taxonomy" id="5762"/>
    <lineage>
        <taxon>Eukaryota</taxon>
        <taxon>Discoba</taxon>
        <taxon>Heterolobosea</taxon>
        <taxon>Tetramitia</taxon>
        <taxon>Eutetramitia</taxon>
        <taxon>Vahlkampfiidae</taxon>
        <taxon>Naegleria</taxon>
    </lineage>
</organism>